<comment type="subcellular location">
    <subcellularLocation>
        <location evidence="1">Golgi apparatus membrane</location>
        <topology evidence="1">Peripheral membrane protein</topology>
    </subcellularLocation>
</comment>
<comment type="caution">
    <text evidence="8">The sequence shown here is derived from an EMBL/GenBank/DDBJ whole genome shotgun (WGS) entry which is preliminary data.</text>
</comment>
<evidence type="ECO:0000256" key="3">
    <source>
        <dbReference type="ARBA" id="ARBA00020978"/>
    </source>
</evidence>
<accession>A0A9N9K9F9</accession>
<evidence type="ECO:0000256" key="6">
    <source>
        <dbReference type="ARBA" id="ARBA00023034"/>
    </source>
</evidence>
<organism evidence="8 9">
    <name type="scientific">Dentiscutata erythropus</name>
    <dbReference type="NCBI Taxonomy" id="1348616"/>
    <lineage>
        <taxon>Eukaryota</taxon>
        <taxon>Fungi</taxon>
        <taxon>Fungi incertae sedis</taxon>
        <taxon>Mucoromycota</taxon>
        <taxon>Glomeromycotina</taxon>
        <taxon>Glomeromycetes</taxon>
        <taxon>Diversisporales</taxon>
        <taxon>Gigasporaceae</taxon>
        <taxon>Dentiscutata</taxon>
    </lineage>
</organism>
<dbReference type="GO" id="GO:0017119">
    <property type="term" value="C:Golgi transport complex"/>
    <property type="evidence" value="ECO:0007669"/>
    <property type="project" value="InterPro"/>
</dbReference>
<protein>
    <recommendedName>
        <fullName evidence="3">Conserved oligomeric Golgi complex subunit 1</fullName>
    </recommendedName>
</protein>
<evidence type="ECO:0000256" key="4">
    <source>
        <dbReference type="ARBA" id="ARBA00022448"/>
    </source>
</evidence>
<evidence type="ECO:0000313" key="8">
    <source>
        <dbReference type="EMBL" id="CAG8817417.1"/>
    </source>
</evidence>
<evidence type="ECO:0000256" key="5">
    <source>
        <dbReference type="ARBA" id="ARBA00022927"/>
    </source>
</evidence>
<proteinExistence type="inferred from homology"/>
<dbReference type="GO" id="GO:0015031">
    <property type="term" value="P:protein transport"/>
    <property type="evidence" value="ECO:0007669"/>
    <property type="project" value="UniProtKB-KW"/>
</dbReference>
<comment type="similarity">
    <text evidence="2">Belongs to the COG1 family.</text>
</comment>
<gene>
    <name evidence="8" type="ORF">DERYTH_LOCUS26436</name>
</gene>
<dbReference type="EMBL" id="CAJVPY010055223">
    <property type="protein sequence ID" value="CAG8817417.1"/>
    <property type="molecule type" value="Genomic_DNA"/>
</dbReference>
<dbReference type="InterPro" id="IPR033370">
    <property type="entry name" value="COG1"/>
</dbReference>
<evidence type="ECO:0000313" key="9">
    <source>
        <dbReference type="Proteomes" id="UP000789405"/>
    </source>
</evidence>
<evidence type="ECO:0000256" key="2">
    <source>
        <dbReference type="ARBA" id="ARBA00006653"/>
    </source>
</evidence>
<feature type="non-terminal residue" evidence="8">
    <location>
        <position position="219"/>
    </location>
</feature>
<dbReference type="OrthoDB" id="2392730at2759"/>
<dbReference type="PANTHER" id="PTHR31658:SF0">
    <property type="entry name" value="CONSERVED OLIGOMERIC GOLGI COMPLEX SUBUNIT 1"/>
    <property type="match status" value="1"/>
</dbReference>
<evidence type="ECO:0000256" key="7">
    <source>
        <dbReference type="ARBA" id="ARBA00023136"/>
    </source>
</evidence>
<name>A0A9N9K9F9_9GLOM</name>
<keyword evidence="7" id="KW-0472">Membrane</keyword>
<evidence type="ECO:0000256" key="1">
    <source>
        <dbReference type="ARBA" id="ARBA00004395"/>
    </source>
</evidence>
<dbReference type="GO" id="GO:0000139">
    <property type="term" value="C:Golgi membrane"/>
    <property type="evidence" value="ECO:0007669"/>
    <property type="project" value="UniProtKB-SubCell"/>
</dbReference>
<dbReference type="PANTHER" id="PTHR31658">
    <property type="entry name" value="CONSERVED OLIGOMERIC GOLGI COMPLEX SUBUNIT 1"/>
    <property type="match status" value="1"/>
</dbReference>
<keyword evidence="6" id="KW-0333">Golgi apparatus</keyword>
<keyword evidence="5" id="KW-0653">Protein transport</keyword>
<dbReference type="GO" id="GO:0006891">
    <property type="term" value="P:intra-Golgi vesicle-mediated transport"/>
    <property type="evidence" value="ECO:0007669"/>
    <property type="project" value="InterPro"/>
</dbReference>
<keyword evidence="4" id="KW-0813">Transport</keyword>
<dbReference type="AlphaFoldDB" id="A0A9N9K9F9"/>
<reference evidence="8" key="1">
    <citation type="submission" date="2021-06" db="EMBL/GenBank/DDBJ databases">
        <authorList>
            <person name="Kallberg Y."/>
            <person name="Tangrot J."/>
            <person name="Rosling A."/>
        </authorList>
    </citation>
    <scope>NUCLEOTIDE SEQUENCE</scope>
    <source>
        <strain evidence="8">MA453B</strain>
    </source>
</reference>
<sequence>MLSNTHWDETNVQTLVWEEVTIQDPVQGQEGNKMRLPSQPSTTIMNCLFNACQEINRVGSPTLHENVIKDLYTQIFIKFLDLYTQFVSDTAQFTNVSEKSAIQLLYDIKFLKKIFESCWSSNMVDVEDDIQAYKQREQMANQILEAIRLKIDPIDFEIFKPFLDKNVERHYTRSSIMLGLLIQLNPKITDIRRKGVALQDYHNILAVAPQAARFTLLPI</sequence>
<dbReference type="Proteomes" id="UP000789405">
    <property type="component" value="Unassembled WGS sequence"/>
</dbReference>
<keyword evidence="9" id="KW-1185">Reference proteome</keyword>